<protein>
    <submittedName>
        <fullName evidence="17">Uncharacterized protein</fullName>
    </submittedName>
</protein>
<dbReference type="CDD" id="cd02120">
    <property type="entry name" value="PA_subtilisin_like"/>
    <property type="match status" value="1"/>
</dbReference>
<dbReference type="InterPro" id="IPR036852">
    <property type="entry name" value="Peptidase_S8/S53_dom_sf"/>
</dbReference>
<dbReference type="SUPFAM" id="SSF52025">
    <property type="entry name" value="PA domain"/>
    <property type="match status" value="1"/>
</dbReference>
<dbReference type="InterPro" id="IPR041469">
    <property type="entry name" value="Subtilisin-like_FN3"/>
</dbReference>
<feature type="active site" description="Charge relay system" evidence="11 12">
    <location>
        <position position="135"/>
    </location>
</feature>
<dbReference type="FunFam" id="3.50.30.30:FF:000005">
    <property type="entry name" value="subtilisin-like protease SBT1.5"/>
    <property type="match status" value="1"/>
</dbReference>
<dbReference type="Proteomes" id="UP000807159">
    <property type="component" value="Chromosome 11"/>
</dbReference>
<dbReference type="InterPro" id="IPR023828">
    <property type="entry name" value="Peptidase_S8_Ser-AS"/>
</dbReference>
<dbReference type="InterPro" id="IPR045051">
    <property type="entry name" value="SBT"/>
</dbReference>
<dbReference type="Gene3D" id="3.50.30.30">
    <property type="match status" value="1"/>
</dbReference>
<dbReference type="InterPro" id="IPR037045">
    <property type="entry name" value="S8pro/Inhibitor_I9_sf"/>
</dbReference>
<keyword evidence="6 12" id="KW-0645">Protease</keyword>
<keyword evidence="8 12" id="KW-0378">Hydrolase</keyword>
<comment type="similarity">
    <text evidence="3 12">Belongs to the peptidase S8 family.</text>
</comment>
<keyword evidence="4" id="KW-0052">Apoplast</keyword>
<dbReference type="InterPro" id="IPR000209">
    <property type="entry name" value="Peptidase_S8/S53_dom"/>
</dbReference>
<dbReference type="CDD" id="cd04852">
    <property type="entry name" value="Peptidases_S8_3"/>
    <property type="match status" value="1"/>
</dbReference>
<accession>A0A8T2XSA3</accession>
<dbReference type="PROSITE" id="PS00138">
    <property type="entry name" value="SUBTILASE_SER"/>
    <property type="match status" value="1"/>
</dbReference>
<dbReference type="Gene3D" id="3.30.70.80">
    <property type="entry name" value="Peptidase S8 propeptide/proteinase inhibitor I9"/>
    <property type="match status" value="1"/>
</dbReference>
<evidence type="ECO:0000256" key="6">
    <source>
        <dbReference type="ARBA" id="ARBA00022670"/>
    </source>
</evidence>
<dbReference type="GO" id="GO:0048046">
    <property type="term" value="C:apoplast"/>
    <property type="evidence" value="ECO:0007669"/>
    <property type="project" value="UniProtKB-SubCell"/>
</dbReference>
<dbReference type="Pfam" id="PF17766">
    <property type="entry name" value="fn3_6"/>
    <property type="match status" value="1"/>
</dbReference>
<evidence type="ECO:0000256" key="1">
    <source>
        <dbReference type="ARBA" id="ARBA00002076"/>
    </source>
</evidence>
<keyword evidence="18" id="KW-1185">Reference proteome</keyword>
<dbReference type="AlphaFoldDB" id="A0A8T2XSA3"/>
<name>A0A8T2XSA3_POPDE</name>
<evidence type="ECO:0000259" key="16">
    <source>
        <dbReference type="Pfam" id="PF17766"/>
    </source>
</evidence>
<keyword evidence="10" id="KW-0325">Glycoprotein</keyword>
<dbReference type="Pfam" id="PF05922">
    <property type="entry name" value="Inhibitor_I9"/>
    <property type="match status" value="1"/>
</dbReference>
<evidence type="ECO:0000256" key="10">
    <source>
        <dbReference type="ARBA" id="ARBA00023180"/>
    </source>
</evidence>
<keyword evidence="5" id="KW-0964">Secreted</keyword>
<evidence type="ECO:0000259" key="13">
    <source>
        <dbReference type="Pfam" id="PF00082"/>
    </source>
</evidence>
<dbReference type="Pfam" id="PF02225">
    <property type="entry name" value="PA"/>
    <property type="match status" value="1"/>
</dbReference>
<evidence type="ECO:0000313" key="18">
    <source>
        <dbReference type="Proteomes" id="UP000807159"/>
    </source>
</evidence>
<dbReference type="EMBL" id="JACEGQ020000011">
    <property type="protein sequence ID" value="KAH8494857.1"/>
    <property type="molecule type" value="Genomic_DNA"/>
</dbReference>
<dbReference type="PANTHER" id="PTHR10795">
    <property type="entry name" value="PROPROTEIN CONVERTASE SUBTILISIN/KEXIN"/>
    <property type="match status" value="1"/>
</dbReference>
<dbReference type="InterPro" id="IPR046450">
    <property type="entry name" value="PA_dom_sf"/>
</dbReference>
<dbReference type="GO" id="GO:0004252">
    <property type="term" value="F:serine-type endopeptidase activity"/>
    <property type="evidence" value="ECO:0007669"/>
    <property type="project" value="UniProtKB-UniRule"/>
</dbReference>
<dbReference type="Gene3D" id="3.40.50.200">
    <property type="entry name" value="Peptidase S8/S53 domain"/>
    <property type="match status" value="2"/>
</dbReference>
<dbReference type="PROSITE" id="PS51892">
    <property type="entry name" value="SUBTILASE"/>
    <property type="match status" value="1"/>
</dbReference>
<reference evidence="17" key="1">
    <citation type="journal article" date="2021" name="J. Hered.">
        <title>Genome Assembly of Salicaceae Populus deltoides (Eastern Cottonwood) I-69 Based on Nanopore Sequencing and Hi-C Technologies.</title>
        <authorList>
            <person name="Bai S."/>
            <person name="Wu H."/>
            <person name="Zhang J."/>
            <person name="Pan Z."/>
            <person name="Zhao W."/>
            <person name="Li Z."/>
            <person name="Tong C."/>
        </authorList>
    </citation>
    <scope>NUCLEOTIDE SEQUENCE</scope>
    <source>
        <tissue evidence="17">Leaf</tissue>
    </source>
</reference>
<dbReference type="PRINTS" id="PR00723">
    <property type="entry name" value="SUBTILISIN"/>
</dbReference>
<feature type="domain" description="Peptidase S8/S53" evidence="13">
    <location>
        <begin position="126"/>
        <end position="675"/>
    </location>
</feature>
<evidence type="ECO:0000259" key="15">
    <source>
        <dbReference type="Pfam" id="PF05922"/>
    </source>
</evidence>
<dbReference type="InterPro" id="IPR034197">
    <property type="entry name" value="Peptidases_S8_3"/>
</dbReference>
<evidence type="ECO:0000256" key="9">
    <source>
        <dbReference type="ARBA" id="ARBA00022825"/>
    </source>
</evidence>
<keyword evidence="7" id="KW-0732">Signal</keyword>
<feature type="active site" description="Charge relay system" evidence="11 12">
    <location>
        <position position="290"/>
    </location>
</feature>
<evidence type="ECO:0000256" key="11">
    <source>
        <dbReference type="PIRSR" id="PIRSR615500-1"/>
    </source>
</evidence>
<dbReference type="InterPro" id="IPR010259">
    <property type="entry name" value="S8pro/Inhibitor_I9"/>
</dbReference>
<dbReference type="Gene3D" id="2.60.40.2310">
    <property type="match status" value="1"/>
</dbReference>
<gene>
    <name evidence="17" type="ORF">H0E87_021317</name>
</gene>
<dbReference type="FunFam" id="2.60.40.2310:FF:000001">
    <property type="entry name" value="Subtilisin-like protease SBT1.5"/>
    <property type="match status" value="1"/>
</dbReference>
<evidence type="ECO:0000256" key="5">
    <source>
        <dbReference type="ARBA" id="ARBA00022525"/>
    </source>
</evidence>
<dbReference type="Pfam" id="PF00082">
    <property type="entry name" value="Peptidase_S8"/>
    <property type="match status" value="1"/>
</dbReference>
<evidence type="ECO:0000256" key="7">
    <source>
        <dbReference type="ARBA" id="ARBA00022729"/>
    </source>
</evidence>
<proteinExistence type="inferred from homology"/>
<dbReference type="InterPro" id="IPR003137">
    <property type="entry name" value="PA_domain"/>
</dbReference>
<feature type="domain" description="PA" evidence="14">
    <location>
        <begin position="470"/>
        <end position="544"/>
    </location>
</feature>
<sequence length="969" mass="104902">MKLMSWFSKTMKRRSVSRKGNRHSRIACSPGTENRGTSNNLINMATQTCKEKAKEKIFYSYTNSINGFAAVLEEEEASALAKHPDVISVFLNKARKLHTTHSWGFLGLEKDGVVPPSSLWKKARYGEDVIIGNLDTGVWPESKSFSDEGLGPVPSKWRGICQNATKEGVPCNSIVGDSALYCKSLLLVMCMDSNLRVFIPVKNVISVLKLRLVLYISRSHRDKLSSQSSGLALHSPIWHANLHLLPYYLVSYGCRKTRKLIGARYFNKGYGSIGGHLNSSFQTARDIEGHGTHTLSTAAGNFVPGANVFGNGKGTAKGGSPRARVAAYKVCWPAVGVNEGGCYEADILAGFDVAISDGVDVLSVSLGGAIDEYSDDAIAIGSFHAFKKGITVVASAGNSGPGPGSVSNVAPWLITVGASTLDRAFTIYVALGNRKHLKGVSLSQKSLPARKFYPLISGARAKASNQSEEDANLCKPGTLDSKKVKGKILVCLRGVNPRVEKGHVALLAGAVGMILANDEESGNGILADAHVLPAAHIISTDGQAVFSYLNSTKDPWAYITNVRTELGTKPAPFMASFSSRGPNILEESILKPDITAPGVSVIAAFTLATGPTDTAYDKRRIPFNTESGTSMSCPHVSGIVGLLKSLHPDWSPAAIRSAIMTTATTRDNNGDPIMDSSNTRATPFAYGAGHVQPNRAADPGLVYDLTVNDFLNYLCSRGYTAKDLKLFTDKPYTCPKSFSLTDFNYPSISAINLNDTITVTRRVKNVGSPGKYYIHVREPTGVLVSVAPTTLEFKKLGEEKTFKVTFKLAPKWKLKDYTFGILTWSDGKHFVRSPLVTSTYAPQKARLVDLFVESHFDLLGSLLDRKEQVEDQMICTKSFNGFAAFLSEARMAALKSKDHHVLSFLFMSNSLFSCVSYFPALDSLQKKANFGENTILSLQGASVATKTCSDDVKSASQITRWRITQPGRS</sequence>
<keyword evidence="9 12" id="KW-0720">Serine protease</keyword>
<evidence type="ECO:0000256" key="3">
    <source>
        <dbReference type="ARBA" id="ARBA00011073"/>
    </source>
</evidence>
<evidence type="ECO:0000313" key="17">
    <source>
        <dbReference type="EMBL" id="KAH8494857.1"/>
    </source>
</evidence>
<comment type="caution">
    <text evidence="17">The sequence shown here is derived from an EMBL/GenBank/DDBJ whole genome shotgun (WGS) entry which is preliminary data.</text>
</comment>
<comment type="function">
    <text evidence="1">Required for arbuscular mycorrhiza (AM) development during AM symbiosis with AM fungi (e.g. Glomeromycota intraradices).</text>
</comment>
<dbReference type="GO" id="GO:0006508">
    <property type="term" value="P:proteolysis"/>
    <property type="evidence" value="ECO:0007669"/>
    <property type="project" value="UniProtKB-KW"/>
</dbReference>
<evidence type="ECO:0000259" key="14">
    <source>
        <dbReference type="Pfam" id="PF02225"/>
    </source>
</evidence>
<dbReference type="GO" id="GO:0009610">
    <property type="term" value="P:response to symbiotic fungus"/>
    <property type="evidence" value="ECO:0007669"/>
    <property type="project" value="UniProtKB-ARBA"/>
</dbReference>
<evidence type="ECO:0000256" key="4">
    <source>
        <dbReference type="ARBA" id="ARBA00022523"/>
    </source>
</evidence>
<feature type="domain" description="Subtilisin-like protease fibronectin type-III" evidence="16">
    <location>
        <begin position="742"/>
        <end position="836"/>
    </location>
</feature>
<dbReference type="SUPFAM" id="SSF52743">
    <property type="entry name" value="Subtilisin-like"/>
    <property type="match status" value="1"/>
</dbReference>
<evidence type="ECO:0000256" key="2">
    <source>
        <dbReference type="ARBA" id="ARBA00004271"/>
    </source>
</evidence>
<evidence type="ECO:0000256" key="12">
    <source>
        <dbReference type="PROSITE-ProRule" id="PRU01240"/>
    </source>
</evidence>
<comment type="subcellular location">
    <subcellularLocation>
        <location evidence="2">Secreted</location>
        <location evidence="2">Extracellular space</location>
        <location evidence="2">Apoplast</location>
    </subcellularLocation>
</comment>
<evidence type="ECO:0000256" key="8">
    <source>
        <dbReference type="ARBA" id="ARBA00022801"/>
    </source>
</evidence>
<organism evidence="17 18">
    <name type="scientific">Populus deltoides</name>
    <name type="common">Eastern poplar</name>
    <name type="synonym">Eastern cottonwood</name>
    <dbReference type="NCBI Taxonomy" id="3696"/>
    <lineage>
        <taxon>Eukaryota</taxon>
        <taxon>Viridiplantae</taxon>
        <taxon>Streptophyta</taxon>
        <taxon>Embryophyta</taxon>
        <taxon>Tracheophyta</taxon>
        <taxon>Spermatophyta</taxon>
        <taxon>Magnoliopsida</taxon>
        <taxon>eudicotyledons</taxon>
        <taxon>Gunneridae</taxon>
        <taxon>Pentapetalae</taxon>
        <taxon>rosids</taxon>
        <taxon>fabids</taxon>
        <taxon>Malpighiales</taxon>
        <taxon>Salicaceae</taxon>
        <taxon>Saliceae</taxon>
        <taxon>Populus</taxon>
    </lineage>
</organism>
<feature type="active site" description="Charge relay system" evidence="11 12">
    <location>
        <position position="630"/>
    </location>
</feature>
<dbReference type="InterPro" id="IPR015500">
    <property type="entry name" value="Peptidase_S8_subtilisin-rel"/>
</dbReference>
<feature type="domain" description="Inhibitor I9" evidence="15">
    <location>
        <begin position="49"/>
        <end position="98"/>
    </location>
</feature>